<evidence type="ECO:0000256" key="4">
    <source>
        <dbReference type="ARBA" id="ARBA00022741"/>
    </source>
</evidence>
<dbReference type="InterPro" id="IPR013482">
    <property type="entry name" value="Molybde_CF_guanTrfase"/>
</dbReference>
<dbReference type="PANTHER" id="PTHR19136:SF81">
    <property type="entry name" value="MOLYBDENUM COFACTOR GUANYLYLTRANSFERASE"/>
    <property type="match status" value="1"/>
</dbReference>
<dbReference type="GO" id="GO:0061603">
    <property type="term" value="F:molybdenum cofactor guanylyltransferase activity"/>
    <property type="evidence" value="ECO:0007669"/>
    <property type="project" value="UniProtKB-EC"/>
</dbReference>
<dbReference type="Pfam" id="PF12804">
    <property type="entry name" value="NTP_transf_3"/>
    <property type="match status" value="1"/>
</dbReference>
<accession>A0ABY5TQ52</accession>
<sequence>MNDIDGLILAGGRSKRMGCGDKLKSILHGKTLLEIVIDRLGPQVGELFINANPDLCGEQSLTVIADKIGGFQGPLTGLWSALKSDQLSDASYLMMVPCDGPFMPKNLVAELYQLMVKNDADIACVRYQGFAQPTFSLWHKRVLPAVEETLLIKKLGGFKPLLAELNTVYLDWPEQPLNPFFNINNPEDLAEAELLLA</sequence>
<evidence type="ECO:0000313" key="10">
    <source>
        <dbReference type="EMBL" id="UVW34289.1"/>
    </source>
</evidence>
<dbReference type="HAMAP" id="MF_00316">
    <property type="entry name" value="MobA"/>
    <property type="match status" value="1"/>
</dbReference>
<evidence type="ECO:0000256" key="7">
    <source>
        <dbReference type="ARBA" id="ARBA00023150"/>
    </source>
</evidence>
<comment type="function">
    <text evidence="8">Transfers a GMP moiety from GTP to Mo-molybdopterin (Mo-MPT) cofactor (Moco or molybdenum cofactor) to form Mo-molybdopterin guanine dinucleotide (Mo-MGD) cofactor.</text>
</comment>
<feature type="domain" description="MobA-like NTP transferase" evidence="9">
    <location>
        <begin position="6"/>
        <end position="151"/>
    </location>
</feature>
<evidence type="ECO:0000256" key="8">
    <source>
        <dbReference type="HAMAP-Rule" id="MF_00316"/>
    </source>
</evidence>
<keyword evidence="11" id="KW-1185">Reference proteome</keyword>
<organism evidence="10 11">
    <name type="scientific">SAR92 clade bacterium H455</name>
    <dbReference type="NCBI Taxonomy" id="2974818"/>
    <lineage>
        <taxon>Bacteria</taxon>
        <taxon>Pseudomonadati</taxon>
        <taxon>Pseudomonadota</taxon>
        <taxon>Gammaproteobacteria</taxon>
        <taxon>Cellvibrionales</taxon>
        <taxon>Porticoccaceae</taxon>
        <taxon>SAR92 clade</taxon>
    </lineage>
</organism>
<evidence type="ECO:0000313" key="11">
    <source>
        <dbReference type="Proteomes" id="UP001059934"/>
    </source>
</evidence>
<reference evidence="10" key="1">
    <citation type="submission" date="2022-08" db="EMBL/GenBank/DDBJ databases">
        <title>Catabolic pathway analysis in culturable SAR92 clade bacteria reveals their overlooked roles in DMSP degradation in coastal seas.</title>
        <authorList>
            <person name="He X."/>
            <person name="Zhang X."/>
            <person name="Zhang Y."/>
        </authorList>
    </citation>
    <scope>NUCLEOTIDE SEQUENCE</scope>
    <source>
        <strain evidence="10">H455</strain>
    </source>
</reference>
<keyword evidence="7 8" id="KW-0501">Molybdenum cofactor biosynthesis</keyword>
<keyword evidence="3 8" id="KW-0479">Metal-binding</keyword>
<comment type="catalytic activity">
    <reaction evidence="8">
        <text>Mo-molybdopterin + GTP + H(+) = Mo-molybdopterin guanine dinucleotide + diphosphate</text>
        <dbReference type="Rhea" id="RHEA:34243"/>
        <dbReference type="ChEBI" id="CHEBI:15378"/>
        <dbReference type="ChEBI" id="CHEBI:33019"/>
        <dbReference type="ChEBI" id="CHEBI:37565"/>
        <dbReference type="ChEBI" id="CHEBI:71302"/>
        <dbReference type="ChEBI" id="CHEBI:71310"/>
        <dbReference type="EC" id="2.7.7.77"/>
    </reaction>
</comment>
<evidence type="ECO:0000259" key="9">
    <source>
        <dbReference type="Pfam" id="PF12804"/>
    </source>
</evidence>
<dbReference type="SUPFAM" id="SSF53448">
    <property type="entry name" value="Nucleotide-diphospho-sugar transferases"/>
    <property type="match status" value="1"/>
</dbReference>
<dbReference type="PANTHER" id="PTHR19136">
    <property type="entry name" value="MOLYBDENUM COFACTOR GUANYLYLTRANSFERASE"/>
    <property type="match status" value="1"/>
</dbReference>
<feature type="binding site" evidence="8">
    <location>
        <position position="99"/>
    </location>
    <ligand>
        <name>GTP</name>
        <dbReference type="ChEBI" id="CHEBI:37565"/>
    </ligand>
</feature>
<comment type="cofactor">
    <cofactor evidence="8">
        <name>Mg(2+)</name>
        <dbReference type="ChEBI" id="CHEBI:18420"/>
    </cofactor>
</comment>
<evidence type="ECO:0000256" key="5">
    <source>
        <dbReference type="ARBA" id="ARBA00022842"/>
    </source>
</evidence>
<dbReference type="Proteomes" id="UP001059934">
    <property type="component" value="Chromosome"/>
</dbReference>
<feature type="binding site" evidence="8">
    <location>
        <begin position="9"/>
        <end position="11"/>
    </location>
    <ligand>
        <name>GTP</name>
        <dbReference type="ChEBI" id="CHEBI:37565"/>
    </ligand>
</feature>
<evidence type="ECO:0000256" key="6">
    <source>
        <dbReference type="ARBA" id="ARBA00023134"/>
    </source>
</evidence>
<keyword evidence="1 8" id="KW-0963">Cytoplasm</keyword>
<feature type="binding site" evidence="8">
    <location>
        <position position="22"/>
    </location>
    <ligand>
        <name>GTP</name>
        <dbReference type="ChEBI" id="CHEBI:37565"/>
    </ligand>
</feature>
<feature type="binding site" evidence="8">
    <location>
        <position position="50"/>
    </location>
    <ligand>
        <name>GTP</name>
        <dbReference type="ChEBI" id="CHEBI:37565"/>
    </ligand>
</feature>
<dbReference type="CDD" id="cd02503">
    <property type="entry name" value="MobA"/>
    <property type="match status" value="1"/>
</dbReference>
<dbReference type="NCBIfam" id="TIGR02665">
    <property type="entry name" value="molyb_mobA"/>
    <property type="match status" value="1"/>
</dbReference>
<keyword evidence="2 8" id="KW-0808">Transferase</keyword>
<keyword evidence="4 8" id="KW-0547">Nucleotide-binding</keyword>
<comment type="similarity">
    <text evidence="8">Belongs to the MobA family.</text>
</comment>
<evidence type="ECO:0000256" key="2">
    <source>
        <dbReference type="ARBA" id="ARBA00022679"/>
    </source>
</evidence>
<name>A0ABY5TQ52_9GAMM</name>
<keyword evidence="5 8" id="KW-0460">Magnesium</keyword>
<dbReference type="Gene3D" id="3.90.550.10">
    <property type="entry name" value="Spore Coat Polysaccharide Biosynthesis Protein SpsA, Chain A"/>
    <property type="match status" value="1"/>
</dbReference>
<proteinExistence type="inferred from homology"/>
<keyword evidence="10" id="KW-0548">Nucleotidyltransferase</keyword>
<dbReference type="InterPro" id="IPR025877">
    <property type="entry name" value="MobA-like_NTP_Trfase"/>
</dbReference>
<comment type="subunit">
    <text evidence="8">Monomer.</text>
</comment>
<dbReference type="InterPro" id="IPR029044">
    <property type="entry name" value="Nucleotide-diphossugar_trans"/>
</dbReference>
<comment type="subcellular location">
    <subcellularLocation>
        <location evidence="8">Cytoplasm</location>
    </subcellularLocation>
</comment>
<protein>
    <recommendedName>
        <fullName evidence="8">Molybdenum cofactor guanylyltransferase</fullName>
        <shortName evidence="8">MoCo guanylyltransferase</shortName>
        <ecNumber evidence="8">2.7.7.77</ecNumber>
    </recommendedName>
    <alternativeName>
        <fullName evidence="8">GTP:molybdopterin guanylyltransferase</fullName>
    </alternativeName>
    <alternativeName>
        <fullName evidence="8">Mo-MPT guanylyltransferase</fullName>
    </alternativeName>
    <alternativeName>
        <fullName evidence="8">Molybdopterin guanylyltransferase</fullName>
    </alternativeName>
    <alternativeName>
        <fullName evidence="8">Molybdopterin-guanine dinucleotide synthase</fullName>
        <shortName evidence="8">MGD synthase</shortName>
    </alternativeName>
</protein>
<dbReference type="EC" id="2.7.7.77" evidence="8"/>
<keyword evidence="6 8" id="KW-0342">GTP-binding</keyword>
<evidence type="ECO:0000256" key="3">
    <source>
        <dbReference type="ARBA" id="ARBA00022723"/>
    </source>
</evidence>
<feature type="binding site" evidence="8">
    <location>
        <position position="66"/>
    </location>
    <ligand>
        <name>GTP</name>
        <dbReference type="ChEBI" id="CHEBI:37565"/>
    </ligand>
</feature>
<evidence type="ECO:0000256" key="1">
    <source>
        <dbReference type="ARBA" id="ARBA00022490"/>
    </source>
</evidence>
<dbReference type="EMBL" id="CP103416">
    <property type="protein sequence ID" value="UVW34289.1"/>
    <property type="molecule type" value="Genomic_DNA"/>
</dbReference>
<feature type="binding site" evidence="8">
    <location>
        <position position="99"/>
    </location>
    <ligand>
        <name>Mg(2+)</name>
        <dbReference type="ChEBI" id="CHEBI:18420"/>
    </ligand>
</feature>
<comment type="domain">
    <text evidence="8">The N-terminal domain determines nucleotide recognition and specific binding, while the C-terminal domain determines the specific binding to the target protein.</text>
</comment>
<gene>
    <name evidence="8 10" type="primary">mobA</name>
    <name evidence="10" type="ORF">NYF23_09685</name>
</gene>